<keyword evidence="1" id="KW-0540">Nuclease</keyword>
<dbReference type="EMBL" id="BOLY01000001">
    <property type="protein sequence ID" value="GIZ38130.1"/>
    <property type="molecule type" value="Genomic_DNA"/>
</dbReference>
<evidence type="ECO:0000313" key="5">
    <source>
        <dbReference type="Proteomes" id="UP000825890"/>
    </source>
</evidence>
<evidence type="ECO:0000313" key="4">
    <source>
        <dbReference type="EMBL" id="GIZ38130.1"/>
    </source>
</evidence>
<sequence>MHLSSAAISAILATSASALALPTSPSNPLLARGFNPLPNDPSMTPVDDQDLAHRATMTCGRDTFSYKDIYAAIQWGTILEKENLGRGKKSKDYPNGRFPHDYIDGDFTFNDNCPSDDYNRQEFPLIFDGPYNGGISNNVQYGLHRVVYYDKGEEAVDGNPIVYFCGGVTHEGAEKGKFLQCTVNN</sequence>
<dbReference type="AlphaFoldDB" id="A0A9P3FD29"/>
<dbReference type="PANTHER" id="PTHR42104:SF1">
    <property type="entry name" value="EXTRACELLULAR GUANYL-SPECIFIC RIBONUCLEASE RNTA (AFU_ORTHOLOGUE AFUA_4G03230)"/>
    <property type="match status" value="1"/>
</dbReference>
<dbReference type="RefSeq" id="XP_044652617.1">
    <property type="nucleotide sequence ID" value="XM_044796682.1"/>
</dbReference>
<feature type="chain" id="PRO_5040190762" evidence="3">
    <location>
        <begin position="21"/>
        <end position="185"/>
    </location>
</feature>
<dbReference type="GO" id="GO:0003723">
    <property type="term" value="F:RNA binding"/>
    <property type="evidence" value="ECO:0007669"/>
    <property type="project" value="InterPro"/>
</dbReference>
<reference evidence="4 5" key="1">
    <citation type="submission" date="2021-01" db="EMBL/GenBank/DDBJ databases">
        <title>Cercospora kikuchii MAFF 305040 whole genome shotgun sequence.</title>
        <authorList>
            <person name="Kashiwa T."/>
            <person name="Suzuki T."/>
        </authorList>
    </citation>
    <scope>NUCLEOTIDE SEQUENCE [LARGE SCALE GENOMIC DNA]</scope>
    <source>
        <strain evidence="4 5">MAFF 305040</strain>
    </source>
</reference>
<dbReference type="Gene3D" id="3.10.450.30">
    <property type="entry name" value="Microbial ribonucleases"/>
    <property type="match status" value="1"/>
</dbReference>
<dbReference type="Proteomes" id="UP000825890">
    <property type="component" value="Unassembled WGS sequence"/>
</dbReference>
<name>A0A9P3FD29_9PEZI</name>
<protein>
    <submittedName>
        <fullName evidence="4">Uncharacterized protein</fullName>
    </submittedName>
</protein>
<dbReference type="PANTHER" id="PTHR42104">
    <property type="entry name" value="EXTRACELLULAR GUANYL-SPECIFIC RIBONUCLEASE RNTA (AFU_ORTHOLOGUE AFUA_4G03230)"/>
    <property type="match status" value="1"/>
</dbReference>
<comment type="caution">
    <text evidence="4">The sequence shown here is derived from an EMBL/GenBank/DDBJ whole genome shotgun (WGS) entry which is preliminary data.</text>
</comment>
<evidence type="ECO:0000256" key="2">
    <source>
        <dbReference type="ARBA" id="ARBA00022801"/>
    </source>
</evidence>
<dbReference type="GeneID" id="68287128"/>
<gene>
    <name evidence="4" type="ORF">CKM354_000155300</name>
</gene>
<keyword evidence="3" id="KW-0732">Signal</keyword>
<organism evidence="4 5">
    <name type="scientific">Cercospora kikuchii</name>
    <dbReference type="NCBI Taxonomy" id="84275"/>
    <lineage>
        <taxon>Eukaryota</taxon>
        <taxon>Fungi</taxon>
        <taxon>Dikarya</taxon>
        <taxon>Ascomycota</taxon>
        <taxon>Pezizomycotina</taxon>
        <taxon>Dothideomycetes</taxon>
        <taxon>Dothideomycetidae</taxon>
        <taxon>Mycosphaerellales</taxon>
        <taxon>Mycosphaerellaceae</taxon>
        <taxon>Cercospora</taxon>
    </lineage>
</organism>
<dbReference type="GO" id="GO:0016787">
    <property type="term" value="F:hydrolase activity"/>
    <property type="evidence" value="ECO:0007669"/>
    <property type="project" value="UniProtKB-KW"/>
</dbReference>
<dbReference type="OrthoDB" id="5425539at2759"/>
<accession>A0A9P3FD29</accession>
<keyword evidence="5" id="KW-1185">Reference proteome</keyword>
<dbReference type="SUPFAM" id="SSF53933">
    <property type="entry name" value="Microbial ribonucleases"/>
    <property type="match status" value="1"/>
</dbReference>
<evidence type="ECO:0000256" key="1">
    <source>
        <dbReference type="ARBA" id="ARBA00022722"/>
    </source>
</evidence>
<keyword evidence="2" id="KW-0378">Hydrolase</keyword>
<dbReference type="InterPro" id="IPR016191">
    <property type="entry name" value="Ribonuclease/ribotoxin"/>
</dbReference>
<feature type="signal peptide" evidence="3">
    <location>
        <begin position="1"/>
        <end position="20"/>
    </location>
</feature>
<dbReference type="GO" id="GO:0004540">
    <property type="term" value="F:RNA nuclease activity"/>
    <property type="evidence" value="ECO:0007669"/>
    <property type="project" value="InterPro"/>
</dbReference>
<proteinExistence type="predicted"/>
<evidence type="ECO:0000256" key="3">
    <source>
        <dbReference type="SAM" id="SignalP"/>
    </source>
</evidence>